<keyword evidence="1" id="KW-0732">Signal</keyword>
<dbReference type="GeneID" id="83201340"/>
<organism evidence="2 3">
    <name type="scientific">Penicillium chermesinum</name>
    <dbReference type="NCBI Taxonomy" id="63820"/>
    <lineage>
        <taxon>Eukaryota</taxon>
        <taxon>Fungi</taxon>
        <taxon>Dikarya</taxon>
        <taxon>Ascomycota</taxon>
        <taxon>Pezizomycotina</taxon>
        <taxon>Eurotiomycetes</taxon>
        <taxon>Eurotiomycetidae</taxon>
        <taxon>Eurotiales</taxon>
        <taxon>Aspergillaceae</taxon>
        <taxon>Penicillium</taxon>
    </lineage>
</organism>
<dbReference type="EMBL" id="JAPQKS010000003">
    <property type="protein sequence ID" value="KAJ5240121.1"/>
    <property type="molecule type" value="Genomic_DNA"/>
</dbReference>
<keyword evidence="3" id="KW-1185">Reference proteome</keyword>
<gene>
    <name evidence="2" type="ORF">N7468_004740</name>
</gene>
<evidence type="ECO:0000313" key="2">
    <source>
        <dbReference type="EMBL" id="KAJ5240121.1"/>
    </source>
</evidence>
<reference evidence="2" key="1">
    <citation type="submission" date="2022-11" db="EMBL/GenBank/DDBJ databases">
        <authorList>
            <person name="Petersen C."/>
        </authorList>
    </citation>
    <scope>NUCLEOTIDE SEQUENCE</scope>
    <source>
        <strain evidence="2">IBT 19713</strain>
    </source>
</reference>
<accession>A0A9W9P8W3</accession>
<evidence type="ECO:0000313" key="3">
    <source>
        <dbReference type="Proteomes" id="UP001150941"/>
    </source>
</evidence>
<dbReference type="RefSeq" id="XP_058333040.1">
    <property type="nucleotide sequence ID" value="XM_058474037.1"/>
</dbReference>
<evidence type="ECO:0000256" key="1">
    <source>
        <dbReference type="SAM" id="SignalP"/>
    </source>
</evidence>
<protein>
    <submittedName>
        <fullName evidence="2">Uncharacterized protein</fullName>
    </submittedName>
</protein>
<comment type="caution">
    <text evidence="2">The sequence shown here is derived from an EMBL/GenBank/DDBJ whole genome shotgun (WGS) entry which is preliminary data.</text>
</comment>
<sequence>MFATSTLLLPMFKLGMCAEAMPLFRWVEMGVEILEAMDESVVARRSVDIIKQYLEDFRVSRAQQPPPVLGEGIELPVPVDGHGNGQPGLEMPRMGLWVWLP</sequence>
<feature type="chain" id="PRO_5040751605" evidence="1">
    <location>
        <begin position="18"/>
        <end position="101"/>
    </location>
</feature>
<dbReference type="OrthoDB" id="2571985at2759"/>
<reference evidence="2" key="2">
    <citation type="journal article" date="2023" name="IMA Fungus">
        <title>Comparative genomic study of the Penicillium genus elucidates a diverse pangenome and 15 lateral gene transfer events.</title>
        <authorList>
            <person name="Petersen C."/>
            <person name="Sorensen T."/>
            <person name="Nielsen M.R."/>
            <person name="Sondergaard T.E."/>
            <person name="Sorensen J.L."/>
            <person name="Fitzpatrick D.A."/>
            <person name="Frisvad J.C."/>
            <person name="Nielsen K.L."/>
        </authorList>
    </citation>
    <scope>NUCLEOTIDE SEQUENCE</scope>
    <source>
        <strain evidence="2">IBT 19713</strain>
    </source>
</reference>
<name>A0A9W9P8W3_9EURO</name>
<feature type="signal peptide" evidence="1">
    <location>
        <begin position="1"/>
        <end position="17"/>
    </location>
</feature>
<dbReference type="Proteomes" id="UP001150941">
    <property type="component" value="Unassembled WGS sequence"/>
</dbReference>
<proteinExistence type="predicted"/>
<dbReference type="AlphaFoldDB" id="A0A9W9P8W3"/>